<proteinExistence type="predicted"/>
<organism evidence="1 2">
    <name type="scientific">Acinetobacter phage ZZ1</name>
    <dbReference type="NCBI Taxonomy" id="1049283"/>
    <lineage>
        <taxon>Viruses</taxon>
        <taxon>Duplodnaviria</taxon>
        <taxon>Heunggongvirae</taxon>
        <taxon>Uroviricota</taxon>
        <taxon>Caudoviricetes</taxon>
        <taxon>Pantevenvirales</taxon>
        <taxon>Straboviridae</taxon>
        <taxon>Twarogvirinae</taxon>
        <taxon>Zedzedvirus</taxon>
        <taxon>Zedzedvirus zz1</taxon>
    </lineage>
</organism>
<dbReference type="KEGG" id="vg:13165016"/>
<dbReference type="OrthoDB" id="28571at10239"/>
<gene>
    <name evidence="1" type="ORF">ZZ1p0055</name>
</gene>
<sequence length="81" mass="9359">MKMLIDRNKIDVIVGTFCEEMGVVYTTLHEEAFCVQDEKGSWAYIWIDEEGEQVSRVISFIENLIKNDKVMLVSKVNEDAN</sequence>
<accession>I3WVP7</accession>
<reference evidence="1 2" key="1">
    <citation type="journal article" date="2012" name="BMC Microbiol.">
        <title>Isolation and characterization of ZZ1, a novel lytic phage that infects Acinetobacter baumannii clinical isolates.</title>
        <authorList>
            <person name="Jin J."/>
            <person name="Li Z.J."/>
            <person name="Wang S.W."/>
            <person name="Wang S.M."/>
            <person name="Huang D.H."/>
            <person name="Li Y.H."/>
            <person name="Ma Y.Y."/>
            <person name="Wang J."/>
            <person name="Liu F."/>
            <person name="Chen X.D."/>
            <person name="Li G.X."/>
            <person name="Wang X.T."/>
            <person name="Wang Z.Q."/>
            <person name="Zhao G.Q."/>
        </authorList>
    </citation>
    <scope>NUCLEOTIDE SEQUENCE [LARGE SCALE GENOMIC DNA]</scope>
</reference>
<evidence type="ECO:0000313" key="2">
    <source>
        <dbReference type="Proteomes" id="UP000204195"/>
    </source>
</evidence>
<dbReference type="GeneID" id="13165016"/>
<evidence type="ECO:0000313" key="1">
    <source>
        <dbReference type="EMBL" id="AFL47567.1"/>
    </source>
</evidence>
<dbReference type="Proteomes" id="UP000204195">
    <property type="component" value="Segment"/>
</dbReference>
<dbReference type="EMBL" id="HQ698922">
    <property type="protein sequence ID" value="AFL47567.1"/>
    <property type="molecule type" value="Genomic_DNA"/>
</dbReference>
<dbReference type="RefSeq" id="YP_006488930.1">
    <property type="nucleotide sequence ID" value="NC_018087.3"/>
</dbReference>
<protein>
    <submittedName>
        <fullName evidence="1">Uncharacterized protein</fullName>
    </submittedName>
</protein>
<keyword evidence="2" id="KW-1185">Reference proteome</keyword>
<name>I3WVP7_9CAUD</name>